<feature type="region of interest" description="Disordered" evidence="1">
    <location>
        <begin position="253"/>
        <end position="276"/>
    </location>
</feature>
<feature type="region of interest" description="Disordered" evidence="1">
    <location>
        <begin position="1"/>
        <end position="31"/>
    </location>
</feature>
<feature type="region of interest" description="Disordered" evidence="1">
    <location>
        <begin position="984"/>
        <end position="1012"/>
    </location>
</feature>
<feature type="compositionally biased region" description="Basic and acidic residues" evidence="1">
    <location>
        <begin position="257"/>
        <end position="271"/>
    </location>
</feature>
<feature type="compositionally biased region" description="Low complexity" evidence="1">
    <location>
        <begin position="443"/>
        <end position="455"/>
    </location>
</feature>
<sequence length="1189" mass="127493">MSRAARPHTSPSKRTRARRASLIPVPAPAVNRTGRMSMSMAPEQQQVSLGGAGLGLGVGAGFVTTEEQMQERISKMVQDDVERRLVEIREEERGRGLGLVKEEEQQEQQDKRKAKQEALVPDLDVESDSLPRRRNSSPSSPSEAVESLAQNSNQIQHYRPPKHARLLTFKKVMKEKVAEVKEEEEDESDLSRANTRVDTFVGGDEQVRDARRDSHDQQEYKKVRADADDEEIDFLTDPEWEDGNNGEDVVRVSGTHQESDRVKTEVEAPREVEEEEILSKPKQVIDGMDLDVVPEGPPGGWQVLEQEEVDQLIDDGDMDGDMGMVAGIETTTLISASSSASTSPSRISRAASASTSAPPANSQSPVPAPIAMRSSTSTADGRPAARRSSTSGSTSAAKSTSSDAPATTSTPKRARNVNAKSQEPATKWQLISSETASTPTRNSSPASAASSSSASADDKQTARAWLLQAKRAQDRNELPQALAFYQRAVSFVTALNGQLKHSHSPIPYGYRHRPKPESRHASSVSVPSPLSLSLSVSLSSSLPTPSSPSSASLSTGPSSSGTGSRTQVVDNLICLRPTSRLNSISLSRPDSRSRAAVSAQAVLEPSTPSKATPTARAGRARKKTGMEEEVHFPLQSQSLIPPVCVRLRTISNAKTATPYTPPASASPTKKSFSSSLRSTAHALDSESSPLGTQRPVISSRSSYSSIHSRTTPVLKPAQLNVKTESLPPPLGLPPTPVSPLSFPVTRPIWSQSSSIARSSVRTKTVIPNTGTEDGSGSPRVEQEFRTPPSKSLVGKFSPAKLLPLNTLLPQILLFLLRQNALLKLLPDSRSSSAGSASTGSASGVGTASLTSQDPDKSSKKSWNKRKLTLDDDEVAEEGHSSQELELQEIITKKRKDDKGKGKAPAIVSHSVSDASQDQLDQLEPEDEGQWEVPASVCAKLDRMESNEASGSGSSSLSSSGVPRLEPLSPLVPAIASPQAIALSAIQTPPSPPSITTVSAPAPPVFVEHDTDLDDQMEVDEVAGALGEVDRASSVEPSSHKEINTKRATHSHTRFQSSQSIRKHDAGSGLTNIKEEEEAEPDLSAVVEVDSDDGSEWEESSKKKKSQTRSKKASTRKTTVKSKSKATKSGKSKSTRKLRESAASALDPNAIPSGPSEQEEPDAGESQLNVCATYMVALMRRRSLFEMQCL</sequence>
<organism evidence="2 3">
    <name type="scientific">Gymnopus androsaceus JB14</name>
    <dbReference type="NCBI Taxonomy" id="1447944"/>
    <lineage>
        <taxon>Eukaryota</taxon>
        <taxon>Fungi</taxon>
        <taxon>Dikarya</taxon>
        <taxon>Basidiomycota</taxon>
        <taxon>Agaricomycotina</taxon>
        <taxon>Agaricomycetes</taxon>
        <taxon>Agaricomycetidae</taxon>
        <taxon>Agaricales</taxon>
        <taxon>Marasmiineae</taxon>
        <taxon>Omphalotaceae</taxon>
        <taxon>Gymnopus</taxon>
    </lineage>
</organism>
<feature type="region of interest" description="Disordered" evidence="1">
    <location>
        <begin position="89"/>
        <end position="162"/>
    </location>
</feature>
<gene>
    <name evidence="2" type="ORF">BT96DRAFT_947496</name>
</gene>
<feature type="compositionally biased region" description="Basic and acidic residues" evidence="1">
    <location>
        <begin position="209"/>
        <end position="226"/>
    </location>
</feature>
<proteinExistence type="predicted"/>
<evidence type="ECO:0008006" key="4">
    <source>
        <dbReference type="Google" id="ProtNLM"/>
    </source>
</evidence>
<dbReference type="EMBL" id="ML769736">
    <property type="protein sequence ID" value="KAE9388580.1"/>
    <property type="molecule type" value="Genomic_DNA"/>
</dbReference>
<feature type="compositionally biased region" description="Low complexity" evidence="1">
    <location>
        <begin position="984"/>
        <end position="999"/>
    </location>
</feature>
<feature type="compositionally biased region" description="Basic residues" evidence="1">
    <location>
        <begin position="1101"/>
        <end position="1135"/>
    </location>
</feature>
<feature type="region of interest" description="Disordered" evidence="1">
    <location>
        <begin position="583"/>
        <end position="619"/>
    </location>
</feature>
<dbReference type="AlphaFoldDB" id="A0A6A4GTE8"/>
<feature type="compositionally biased region" description="Polar residues" evidence="1">
    <location>
        <begin position="418"/>
        <end position="442"/>
    </location>
</feature>
<feature type="region of interest" description="Disordered" evidence="1">
    <location>
        <begin position="209"/>
        <end position="228"/>
    </location>
</feature>
<feature type="compositionally biased region" description="Low complexity" evidence="1">
    <location>
        <begin position="697"/>
        <end position="709"/>
    </location>
</feature>
<feature type="compositionally biased region" description="Low complexity" evidence="1">
    <location>
        <begin position="522"/>
        <end position="564"/>
    </location>
</feature>
<feature type="compositionally biased region" description="Low complexity" evidence="1">
    <location>
        <begin position="949"/>
        <end position="960"/>
    </location>
</feature>
<feature type="compositionally biased region" description="Low complexity" evidence="1">
    <location>
        <begin position="386"/>
        <end position="411"/>
    </location>
</feature>
<evidence type="ECO:0000313" key="3">
    <source>
        <dbReference type="Proteomes" id="UP000799118"/>
    </source>
</evidence>
<feature type="region of interest" description="Disordered" evidence="1">
    <location>
        <begin position="753"/>
        <end position="792"/>
    </location>
</feature>
<feature type="compositionally biased region" description="Basic and acidic residues" evidence="1">
    <location>
        <begin position="89"/>
        <end position="111"/>
    </location>
</feature>
<feature type="region of interest" description="Disordered" evidence="1">
    <location>
        <begin position="1025"/>
        <end position="1164"/>
    </location>
</feature>
<feature type="compositionally biased region" description="Acidic residues" evidence="1">
    <location>
        <begin position="1088"/>
        <end position="1097"/>
    </location>
</feature>
<protein>
    <recommendedName>
        <fullName evidence="4">MIT domain-containing protein</fullName>
    </recommendedName>
</protein>
<feature type="compositionally biased region" description="Low complexity" evidence="1">
    <location>
        <begin position="335"/>
        <end position="360"/>
    </location>
</feature>
<feature type="region of interest" description="Disordered" evidence="1">
    <location>
        <begin position="655"/>
        <end position="715"/>
    </location>
</feature>
<evidence type="ECO:0000256" key="1">
    <source>
        <dbReference type="SAM" id="MobiDB-lite"/>
    </source>
</evidence>
<name>A0A6A4GTE8_9AGAR</name>
<feature type="region of interest" description="Disordered" evidence="1">
    <location>
        <begin position="892"/>
        <end position="967"/>
    </location>
</feature>
<feature type="compositionally biased region" description="Low complexity" evidence="1">
    <location>
        <begin position="828"/>
        <end position="851"/>
    </location>
</feature>
<feature type="region of interest" description="Disordered" evidence="1">
    <location>
        <begin position="828"/>
        <end position="865"/>
    </location>
</feature>
<feature type="compositionally biased region" description="Low complexity" evidence="1">
    <location>
        <begin position="655"/>
        <end position="680"/>
    </location>
</feature>
<feature type="region of interest" description="Disordered" evidence="1">
    <location>
        <begin position="335"/>
        <end position="458"/>
    </location>
</feature>
<accession>A0A6A4GTE8</accession>
<feature type="compositionally biased region" description="Polar residues" evidence="1">
    <location>
        <begin position="909"/>
        <end position="919"/>
    </location>
</feature>
<keyword evidence="3" id="KW-1185">Reference proteome</keyword>
<feature type="compositionally biased region" description="Basic and acidic residues" evidence="1">
    <location>
        <begin position="1027"/>
        <end position="1044"/>
    </location>
</feature>
<feature type="region of interest" description="Disordered" evidence="1">
    <location>
        <begin position="502"/>
        <end position="567"/>
    </location>
</feature>
<dbReference type="Proteomes" id="UP000799118">
    <property type="component" value="Unassembled WGS sequence"/>
</dbReference>
<dbReference type="OrthoDB" id="3071546at2759"/>
<evidence type="ECO:0000313" key="2">
    <source>
        <dbReference type="EMBL" id="KAE9388580.1"/>
    </source>
</evidence>
<reference evidence="2" key="1">
    <citation type="journal article" date="2019" name="Environ. Microbiol.">
        <title>Fungal ecological strategies reflected in gene transcription - a case study of two litter decomposers.</title>
        <authorList>
            <person name="Barbi F."/>
            <person name="Kohler A."/>
            <person name="Barry K."/>
            <person name="Baskaran P."/>
            <person name="Daum C."/>
            <person name="Fauchery L."/>
            <person name="Ihrmark K."/>
            <person name="Kuo A."/>
            <person name="LaButti K."/>
            <person name="Lipzen A."/>
            <person name="Morin E."/>
            <person name="Grigoriev I.V."/>
            <person name="Henrissat B."/>
            <person name="Lindahl B."/>
            <person name="Martin F."/>
        </authorList>
    </citation>
    <scope>NUCLEOTIDE SEQUENCE</scope>
    <source>
        <strain evidence="2">JB14</strain>
    </source>
</reference>
<feature type="compositionally biased region" description="Acidic residues" evidence="1">
    <location>
        <begin position="920"/>
        <end position="929"/>
    </location>
</feature>
<feature type="compositionally biased region" description="Polar residues" evidence="1">
    <location>
        <begin position="761"/>
        <end position="774"/>
    </location>
</feature>